<dbReference type="Proteomes" id="UP001153642">
    <property type="component" value="Unassembled WGS sequence"/>
</dbReference>
<dbReference type="RefSeq" id="WP_277900873.1">
    <property type="nucleotide sequence ID" value="NZ_JAPMUA010000005.1"/>
</dbReference>
<organism evidence="3 4">
    <name type="scientific">Galbibacter pacificus</name>
    <dbReference type="NCBI Taxonomy" id="2996052"/>
    <lineage>
        <taxon>Bacteria</taxon>
        <taxon>Pseudomonadati</taxon>
        <taxon>Bacteroidota</taxon>
        <taxon>Flavobacteriia</taxon>
        <taxon>Flavobacteriales</taxon>
        <taxon>Flavobacteriaceae</taxon>
        <taxon>Galbibacter</taxon>
    </lineage>
</organism>
<keyword evidence="4" id="KW-1185">Reference proteome</keyword>
<dbReference type="Pfam" id="PF13767">
    <property type="entry name" value="DUF4168"/>
    <property type="match status" value="1"/>
</dbReference>
<feature type="domain" description="DUF4168" evidence="2">
    <location>
        <begin position="39"/>
        <end position="150"/>
    </location>
</feature>
<dbReference type="InterPro" id="IPR025433">
    <property type="entry name" value="DUF4168"/>
</dbReference>
<protein>
    <submittedName>
        <fullName evidence="3">DUF4168 domain-containing protein</fullName>
    </submittedName>
</protein>
<dbReference type="EMBL" id="JAPMUA010000005">
    <property type="protein sequence ID" value="MDG3586858.1"/>
    <property type="molecule type" value="Genomic_DNA"/>
</dbReference>
<sequence>MLAAKKIKIALLFVTLIGSAGLFAQVQQPAAPEQATNVSDAELENFATAYMGMQMENQKAQQKIMKTIEGQGLEVERFQEIQEATADPNKEVDATEEEKTKHKNAIAEIEKMRPEFESKMEAIIKDSGLTVERYQAVGAAIQADKALQQKLQGIMVKKTQG</sequence>
<reference evidence="3" key="1">
    <citation type="submission" date="2022-11" db="EMBL/GenBank/DDBJ databases">
        <title>High-quality draft genome sequence of Galbibacter sp. strain CMA-7.</title>
        <authorList>
            <person name="Wei L."/>
            <person name="Dong C."/>
            <person name="Shao Z."/>
        </authorList>
    </citation>
    <scope>NUCLEOTIDE SEQUENCE</scope>
    <source>
        <strain evidence="3">CMA-7</strain>
    </source>
</reference>
<keyword evidence="1" id="KW-0732">Signal</keyword>
<comment type="caution">
    <text evidence="3">The sequence shown here is derived from an EMBL/GenBank/DDBJ whole genome shotgun (WGS) entry which is preliminary data.</text>
</comment>
<feature type="chain" id="PRO_5047098711" evidence="1">
    <location>
        <begin position="25"/>
        <end position="161"/>
    </location>
</feature>
<evidence type="ECO:0000313" key="4">
    <source>
        <dbReference type="Proteomes" id="UP001153642"/>
    </source>
</evidence>
<evidence type="ECO:0000259" key="2">
    <source>
        <dbReference type="Pfam" id="PF13767"/>
    </source>
</evidence>
<name>A0ABT6FUB4_9FLAO</name>
<evidence type="ECO:0000313" key="3">
    <source>
        <dbReference type="EMBL" id="MDG3586858.1"/>
    </source>
</evidence>
<evidence type="ECO:0000256" key="1">
    <source>
        <dbReference type="SAM" id="SignalP"/>
    </source>
</evidence>
<feature type="signal peptide" evidence="1">
    <location>
        <begin position="1"/>
        <end position="24"/>
    </location>
</feature>
<gene>
    <name evidence="3" type="ORF">OSR52_13365</name>
</gene>
<proteinExistence type="predicted"/>
<accession>A0ABT6FUB4</accession>